<comment type="caution">
    <text evidence="2">The sequence shown here is derived from an EMBL/GenBank/DDBJ whole genome shotgun (WGS) entry which is preliminary data.</text>
</comment>
<keyword evidence="1" id="KW-0812">Transmembrane</keyword>
<keyword evidence="1" id="KW-1133">Transmembrane helix</keyword>
<dbReference type="AlphaFoldDB" id="A0A511X5D4"/>
<proteinExistence type="predicted"/>
<name>A0A511X5D4_9PROT</name>
<dbReference type="EMBL" id="BJYF01000001">
    <property type="protein sequence ID" value="GEN58143.1"/>
    <property type="molecule type" value="Genomic_DNA"/>
</dbReference>
<dbReference type="OrthoDB" id="9954850at2"/>
<sequence>MPLLPDLWAALQPCIAQHPWLAPVFAGLLVVSYILRGLSVVWGRYQRSQELDQTQQADLVHALQDQRDAAMRDLTIERTAHAATRTRAERAEAALRDHLRREEIK</sequence>
<feature type="transmembrane region" description="Helical" evidence="1">
    <location>
        <begin position="20"/>
        <end position="42"/>
    </location>
</feature>
<protein>
    <submittedName>
        <fullName evidence="2">Uncharacterized protein</fullName>
    </submittedName>
</protein>
<gene>
    <name evidence="2" type="ORF">ANI02nite_00270</name>
</gene>
<reference evidence="2 3" key="1">
    <citation type="submission" date="2019-07" db="EMBL/GenBank/DDBJ databases">
        <title>Whole genome shotgun sequence of Acetobacter nitrogenifigens NBRC 105050.</title>
        <authorList>
            <person name="Hosoyama A."/>
            <person name="Uohara A."/>
            <person name="Ohji S."/>
            <person name="Ichikawa N."/>
        </authorList>
    </citation>
    <scope>NUCLEOTIDE SEQUENCE [LARGE SCALE GENOMIC DNA]</scope>
    <source>
        <strain evidence="2 3">NBRC 105050</strain>
    </source>
</reference>
<keyword evidence="3" id="KW-1185">Reference proteome</keyword>
<evidence type="ECO:0000256" key="1">
    <source>
        <dbReference type="SAM" id="Phobius"/>
    </source>
</evidence>
<evidence type="ECO:0000313" key="3">
    <source>
        <dbReference type="Proteomes" id="UP000321635"/>
    </source>
</evidence>
<dbReference type="STRING" id="1120919.GCA_000429165_00027"/>
<evidence type="ECO:0000313" key="2">
    <source>
        <dbReference type="EMBL" id="GEN58143.1"/>
    </source>
</evidence>
<organism evidence="2 3">
    <name type="scientific">Acetobacter nitrogenifigens DSM 23921 = NBRC 105050</name>
    <dbReference type="NCBI Taxonomy" id="1120919"/>
    <lineage>
        <taxon>Bacteria</taxon>
        <taxon>Pseudomonadati</taxon>
        <taxon>Pseudomonadota</taxon>
        <taxon>Alphaproteobacteria</taxon>
        <taxon>Acetobacterales</taxon>
        <taxon>Acetobacteraceae</taxon>
        <taxon>Acetobacter</taxon>
    </lineage>
</organism>
<dbReference type="RefSeq" id="WP_026396342.1">
    <property type="nucleotide sequence ID" value="NZ_AUBI01000001.1"/>
</dbReference>
<keyword evidence="1" id="KW-0472">Membrane</keyword>
<accession>A0A511X5D4</accession>
<dbReference type="Proteomes" id="UP000321635">
    <property type="component" value="Unassembled WGS sequence"/>
</dbReference>